<feature type="compositionally biased region" description="Basic and acidic residues" evidence="4">
    <location>
        <begin position="190"/>
        <end position="204"/>
    </location>
</feature>
<dbReference type="SMART" id="SM00249">
    <property type="entry name" value="PHD"/>
    <property type="match status" value="1"/>
</dbReference>
<dbReference type="EMBL" id="CACTIH010007408">
    <property type="protein sequence ID" value="CAA3012710.1"/>
    <property type="molecule type" value="Genomic_DNA"/>
</dbReference>
<feature type="region of interest" description="Disordered" evidence="4">
    <location>
        <begin position="562"/>
        <end position="594"/>
    </location>
</feature>
<feature type="compositionally biased region" description="Basic and acidic residues" evidence="4">
    <location>
        <begin position="374"/>
        <end position="385"/>
    </location>
</feature>
<keyword evidence="2" id="KW-0863">Zinc-finger</keyword>
<dbReference type="InterPro" id="IPR001965">
    <property type="entry name" value="Znf_PHD"/>
</dbReference>
<evidence type="ECO:0000259" key="5">
    <source>
        <dbReference type="SMART" id="SM00249"/>
    </source>
</evidence>
<dbReference type="Proteomes" id="UP000594638">
    <property type="component" value="Unassembled WGS sequence"/>
</dbReference>
<feature type="region of interest" description="Disordered" evidence="4">
    <location>
        <begin position="438"/>
        <end position="531"/>
    </location>
</feature>
<evidence type="ECO:0000256" key="2">
    <source>
        <dbReference type="ARBA" id="ARBA00022771"/>
    </source>
</evidence>
<feature type="compositionally biased region" description="Basic and acidic residues" evidence="4">
    <location>
        <begin position="562"/>
        <end position="572"/>
    </location>
</feature>
<dbReference type="SUPFAM" id="SSF57903">
    <property type="entry name" value="FYVE/PHD zinc finger"/>
    <property type="match status" value="1"/>
</dbReference>
<accession>A0A8S0U3P5</accession>
<reference evidence="6 7" key="1">
    <citation type="submission" date="2019-12" db="EMBL/GenBank/DDBJ databases">
        <authorList>
            <person name="Alioto T."/>
            <person name="Alioto T."/>
            <person name="Gomez Garrido J."/>
        </authorList>
    </citation>
    <scope>NUCLEOTIDE SEQUENCE [LARGE SCALE GENOMIC DNA]</scope>
</reference>
<feature type="region of interest" description="Disordered" evidence="4">
    <location>
        <begin position="130"/>
        <end position="213"/>
    </location>
</feature>
<dbReference type="GO" id="GO:0008270">
    <property type="term" value="F:zinc ion binding"/>
    <property type="evidence" value="ECO:0007669"/>
    <property type="project" value="UniProtKB-KW"/>
</dbReference>
<dbReference type="AlphaFoldDB" id="A0A8S0U3P5"/>
<keyword evidence="1" id="KW-0479">Metal-binding</keyword>
<feature type="region of interest" description="Disordered" evidence="4">
    <location>
        <begin position="240"/>
        <end position="273"/>
    </location>
</feature>
<feature type="compositionally biased region" description="Basic and acidic residues" evidence="4">
    <location>
        <begin position="505"/>
        <end position="515"/>
    </location>
</feature>
<feature type="compositionally biased region" description="Basic and acidic residues" evidence="4">
    <location>
        <begin position="167"/>
        <end position="183"/>
    </location>
</feature>
<comment type="caution">
    <text evidence="6">The sequence shown here is derived from an EMBL/GenBank/DDBJ whole genome shotgun (WGS) entry which is preliminary data.</text>
</comment>
<feature type="compositionally biased region" description="Polar residues" evidence="4">
    <location>
        <begin position="361"/>
        <end position="372"/>
    </location>
</feature>
<evidence type="ECO:0000256" key="1">
    <source>
        <dbReference type="ARBA" id="ARBA00022723"/>
    </source>
</evidence>
<feature type="domain" description="Zinc finger PHD-type" evidence="5">
    <location>
        <begin position="8"/>
        <end position="53"/>
    </location>
</feature>
<feature type="compositionally biased region" description="Basic and acidic residues" evidence="4">
    <location>
        <begin position="461"/>
        <end position="472"/>
    </location>
</feature>
<dbReference type="InterPro" id="IPR011011">
    <property type="entry name" value="Znf_FYVE_PHD"/>
</dbReference>
<evidence type="ECO:0000313" key="7">
    <source>
        <dbReference type="Proteomes" id="UP000594638"/>
    </source>
</evidence>
<protein>
    <submittedName>
        <fullName evidence="6">Telomeric repeat-binding factor 1-like</fullName>
    </submittedName>
</protein>
<proteinExistence type="predicted"/>
<evidence type="ECO:0000256" key="3">
    <source>
        <dbReference type="ARBA" id="ARBA00022833"/>
    </source>
</evidence>
<dbReference type="Gene3D" id="3.30.40.10">
    <property type="entry name" value="Zinc/RING finger domain, C3HC4 (zinc finger)"/>
    <property type="match status" value="1"/>
</dbReference>
<name>A0A8S0U3P5_OLEEU</name>
<organism evidence="6 7">
    <name type="scientific">Olea europaea subsp. europaea</name>
    <dbReference type="NCBI Taxonomy" id="158383"/>
    <lineage>
        <taxon>Eukaryota</taxon>
        <taxon>Viridiplantae</taxon>
        <taxon>Streptophyta</taxon>
        <taxon>Embryophyta</taxon>
        <taxon>Tracheophyta</taxon>
        <taxon>Spermatophyta</taxon>
        <taxon>Magnoliopsida</taxon>
        <taxon>eudicotyledons</taxon>
        <taxon>Gunneridae</taxon>
        <taxon>Pentapetalae</taxon>
        <taxon>asterids</taxon>
        <taxon>lamiids</taxon>
        <taxon>Lamiales</taxon>
        <taxon>Oleaceae</taxon>
        <taxon>Oleeae</taxon>
        <taxon>Olea</taxon>
    </lineage>
</organism>
<dbReference type="InterPro" id="IPR013083">
    <property type="entry name" value="Znf_RING/FYVE/PHD"/>
</dbReference>
<dbReference type="InterPro" id="IPR019786">
    <property type="entry name" value="Zinc_finger_PHD-type_CS"/>
</dbReference>
<keyword evidence="3" id="KW-0862">Zinc</keyword>
<feature type="compositionally biased region" description="Basic and acidic residues" evidence="4">
    <location>
        <begin position="396"/>
        <end position="425"/>
    </location>
</feature>
<dbReference type="Gramene" id="OE9A119137T3">
    <property type="protein sequence ID" value="OE9A119137C3"/>
    <property type="gene ID" value="OE9A119137"/>
</dbReference>
<dbReference type="PANTHER" id="PTHR47863:SF5">
    <property type="entry name" value="HOMEODOMAIN-LIKE PROTEIN WITH RING_FYVE_PHD-TYPE ZINC FINGER DOMAIN-CONTAINING PROTEIN-RELATED"/>
    <property type="match status" value="1"/>
</dbReference>
<evidence type="ECO:0000256" key="4">
    <source>
        <dbReference type="SAM" id="MobiDB-lite"/>
    </source>
</evidence>
<dbReference type="PANTHER" id="PTHR47863">
    <property type="entry name" value="RING/FYVE/PHD ZINC FINGER SUPERFAMILY PROTEIN"/>
    <property type="match status" value="1"/>
</dbReference>
<evidence type="ECO:0000313" key="6">
    <source>
        <dbReference type="EMBL" id="CAA3012710.1"/>
    </source>
</evidence>
<dbReference type="OrthoDB" id="608866at2759"/>
<feature type="region of interest" description="Disordered" evidence="4">
    <location>
        <begin position="343"/>
        <end position="425"/>
    </location>
</feature>
<keyword evidence="7" id="KW-1185">Reference proteome</keyword>
<dbReference type="PROSITE" id="PS01359">
    <property type="entry name" value="ZF_PHD_1"/>
    <property type="match status" value="1"/>
</dbReference>
<gene>
    <name evidence="6" type="ORF">OLEA9_A119137</name>
</gene>
<sequence length="710" mass="80653">MDWSERELCINCDEGGKLLICSENGCPIAVHEKCMGSPAGFDERGLFYCPYCLYRKAVAEKSPAWENAMSKKKALSIFIDKEIIGGAKQGEKKERALVKSLNGNVNKTICYNGNNDTDIVHNLPIQLEEEPQGEGISHECTRRPSPYKVADASVLDRQNDELTGSSEGHKEDVHVKNSSEVQEKTIPSRRALDNTERQGQRIDSTEEEEMQEDVQQILAAPTGVPSPYKVADASILDSQNDELTGSSEDHNEDTRMKDSTELQETSFPSRGKLDNIERQGQRIGNAEEEKMQEEIQEISAAPTGEVPLVRLHSRDKRGLKMNNLTYGESEVISLRSKRVKRSDMNKVLSISPSKGADASRSDNQNDVLSGSSKGYKEDSHLKDSTEEQETIILSRRKPDNIEMQEEQRISSAEEEKMQDKELETSVRYSDEVPLVRAHSKSRREVETNKSVSREPGVISTRSKDVKRSEMNKKQSPGVKFPRRSSRRSSSFNTVKNGKVNIEMQEEQRISSAEEEKMQDEEQETSAASTDEVPLVWARSKSKRGVETIKLICRDSEVISTRSKDVKRSEMNKKKSPGIDFPRRSSRRSSSDLGFNTVKNGNINVSSCSRLLELPSAKSPKDPFRNDRRKKLLWTEEEQEMLQEWRNSHPRQTKIFLGGRSWNLVVMCFTELVHQLILRINGGTWLNKMQLNNYLLSWITLNFRCRRHCES</sequence>
<feature type="compositionally biased region" description="Basic and acidic residues" evidence="4">
    <location>
        <begin position="247"/>
        <end position="260"/>
    </location>
</feature>